<reference evidence="2 3" key="1">
    <citation type="journal article" date="2019" name="Commun. Biol.">
        <title>The bagworm genome reveals a unique fibroin gene that provides high tensile strength.</title>
        <authorList>
            <person name="Kono N."/>
            <person name="Nakamura H."/>
            <person name="Ohtoshi R."/>
            <person name="Tomita M."/>
            <person name="Numata K."/>
            <person name="Arakawa K."/>
        </authorList>
    </citation>
    <scope>NUCLEOTIDE SEQUENCE [LARGE SCALE GENOMIC DNA]</scope>
</reference>
<name>A0A4C1YCI0_EUMVA</name>
<evidence type="ECO:0000313" key="2">
    <source>
        <dbReference type="EMBL" id="GBP72674.1"/>
    </source>
</evidence>
<evidence type="ECO:0000313" key="3">
    <source>
        <dbReference type="Proteomes" id="UP000299102"/>
    </source>
</evidence>
<sequence>MGSDPATKIALCPHVQFDLQTNQNRQVPHPHRFKVSHRRVAGTAARHAGLPVIAPRPTNILSIRNGGAMCVIFPRFCARGPPRERSGPDSKQSKRHAPDRY</sequence>
<proteinExistence type="predicted"/>
<dbReference type="EMBL" id="BGZK01001153">
    <property type="protein sequence ID" value="GBP72674.1"/>
    <property type="molecule type" value="Genomic_DNA"/>
</dbReference>
<organism evidence="2 3">
    <name type="scientific">Eumeta variegata</name>
    <name type="common">Bagworm moth</name>
    <name type="synonym">Eumeta japonica</name>
    <dbReference type="NCBI Taxonomy" id="151549"/>
    <lineage>
        <taxon>Eukaryota</taxon>
        <taxon>Metazoa</taxon>
        <taxon>Ecdysozoa</taxon>
        <taxon>Arthropoda</taxon>
        <taxon>Hexapoda</taxon>
        <taxon>Insecta</taxon>
        <taxon>Pterygota</taxon>
        <taxon>Neoptera</taxon>
        <taxon>Endopterygota</taxon>
        <taxon>Lepidoptera</taxon>
        <taxon>Glossata</taxon>
        <taxon>Ditrysia</taxon>
        <taxon>Tineoidea</taxon>
        <taxon>Psychidae</taxon>
        <taxon>Oiketicinae</taxon>
        <taxon>Eumeta</taxon>
    </lineage>
</organism>
<evidence type="ECO:0000256" key="1">
    <source>
        <dbReference type="SAM" id="MobiDB-lite"/>
    </source>
</evidence>
<accession>A0A4C1YCI0</accession>
<feature type="compositionally biased region" description="Basic and acidic residues" evidence="1">
    <location>
        <begin position="81"/>
        <end position="101"/>
    </location>
</feature>
<gene>
    <name evidence="2" type="ORF">EVAR_52151_1</name>
</gene>
<feature type="region of interest" description="Disordered" evidence="1">
    <location>
        <begin position="79"/>
        <end position="101"/>
    </location>
</feature>
<dbReference type="Proteomes" id="UP000299102">
    <property type="component" value="Unassembled WGS sequence"/>
</dbReference>
<dbReference type="AlphaFoldDB" id="A0A4C1YCI0"/>
<keyword evidence="3" id="KW-1185">Reference proteome</keyword>
<protein>
    <submittedName>
        <fullName evidence="2">Uncharacterized protein</fullName>
    </submittedName>
</protein>
<comment type="caution">
    <text evidence="2">The sequence shown here is derived from an EMBL/GenBank/DDBJ whole genome shotgun (WGS) entry which is preliminary data.</text>
</comment>